<feature type="region of interest" description="Disordered" evidence="3">
    <location>
        <begin position="222"/>
        <end position="257"/>
    </location>
</feature>
<feature type="region of interest" description="Disordered" evidence="3">
    <location>
        <begin position="1"/>
        <end position="84"/>
    </location>
</feature>
<sequence>MSIALESNGGDAIRRSRLGHRMPFNSIYDSQEPKAPAEGDHRRLEHDSDSCSSSSIGRNSDLSGGSSDGEESANDEVQSSYKGPLDTMDALEEVLPLKIIELGFAKSAFNFLIPSEEQTIRGRRGISKFYGGKSKSFTSLADASSVSSIKDLAKPENPYNKKRKNLLARTNPLEKSRNCPLKNNGGGILKKLANSNRNSNLLGDTLSSSGCNNNHDDSNLFSTSPSSCLPPLHPHIKRSPGNGSSSPPQRQSPWRSFSLSDLQFVAASTPNITGLAIYSGDEDNKSH</sequence>
<evidence type="ECO:0000313" key="4">
    <source>
        <dbReference type="EMBL" id="KAH7519298.1"/>
    </source>
</evidence>
<dbReference type="AlphaFoldDB" id="A0A978UWD2"/>
<dbReference type="PANTHER" id="PTHR33172">
    <property type="entry name" value="OS08G0516900 PROTEIN"/>
    <property type="match status" value="1"/>
</dbReference>
<proteinExistence type="predicted"/>
<evidence type="ECO:0000256" key="2">
    <source>
        <dbReference type="ARBA" id="ARBA00023242"/>
    </source>
</evidence>
<dbReference type="Proteomes" id="UP000813462">
    <property type="component" value="Unassembled WGS sequence"/>
</dbReference>
<accession>A0A978UWD2</accession>
<feature type="compositionally biased region" description="Basic and acidic residues" evidence="3">
    <location>
        <begin position="31"/>
        <end position="49"/>
    </location>
</feature>
<name>A0A978UWD2_ZIZJJ</name>
<organism evidence="4 5">
    <name type="scientific">Ziziphus jujuba var. spinosa</name>
    <dbReference type="NCBI Taxonomy" id="714518"/>
    <lineage>
        <taxon>Eukaryota</taxon>
        <taxon>Viridiplantae</taxon>
        <taxon>Streptophyta</taxon>
        <taxon>Embryophyta</taxon>
        <taxon>Tracheophyta</taxon>
        <taxon>Spermatophyta</taxon>
        <taxon>Magnoliopsida</taxon>
        <taxon>eudicotyledons</taxon>
        <taxon>Gunneridae</taxon>
        <taxon>Pentapetalae</taxon>
        <taxon>rosids</taxon>
        <taxon>fabids</taxon>
        <taxon>Rosales</taxon>
        <taxon>Rhamnaceae</taxon>
        <taxon>Paliureae</taxon>
        <taxon>Ziziphus</taxon>
    </lineage>
</organism>
<gene>
    <name evidence="4" type="ORF">FEM48_Zijuj08G0021100</name>
</gene>
<comment type="subcellular location">
    <subcellularLocation>
        <location evidence="1">Nucleus</location>
    </subcellularLocation>
</comment>
<protein>
    <submittedName>
        <fullName evidence="4">Uncharacterized protein</fullName>
    </submittedName>
</protein>
<dbReference type="EMBL" id="JAEACU010000008">
    <property type="protein sequence ID" value="KAH7519298.1"/>
    <property type="molecule type" value="Genomic_DNA"/>
</dbReference>
<feature type="compositionally biased region" description="Low complexity" evidence="3">
    <location>
        <begin position="50"/>
        <end position="65"/>
    </location>
</feature>
<comment type="caution">
    <text evidence="4">The sequence shown here is derived from an EMBL/GenBank/DDBJ whole genome shotgun (WGS) entry which is preliminary data.</text>
</comment>
<reference evidence="4" key="1">
    <citation type="journal article" date="2021" name="Front. Plant Sci.">
        <title>Chromosome-Scale Genome Assembly for Chinese Sour Jujube and Insights Into Its Genome Evolution and Domestication Signature.</title>
        <authorList>
            <person name="Shen L.-Y."/>
            <person name="Luo H."/>
            <person name="Wang X.-L."/>
            <person name="Wang X.-M."/>
            <person name="Qiu X.-J."/>
            <person name="Liu H."/>
            <person name="Zhou S.-S."/>
            <person name="Jia K.-H."/>
            <person name="Nie S."/>
            <person name="Bao Y.-T."/>
            <person name="Zhang R.-G."/>
            <person name="Yun Q.-Z."/>
            <person name="Chai Y.-H."/>
            <person name="Lu J.-Y."/>
            <person name="Li Y."/>
            <person name="Zhao S.-W."/>
            <person name="Mao J.-F."/>
            <person name="Jia S.-G."/>
            <person name="Mao Y.-M."/>
        </authorList>
    </citation>
    <scope>NUCLEOTIDE SEQUENCE</scope>
    <source>
        <strain evidence="4">AT0</strain>
        <tissue evidence="4">Leaf</tissue>
    </source>
</reference>
<feature type="compositionally biased region" description="Low complexity" evidence="3">
    <location>
        <begin position="239"/>
        <end position="257"/>
    </location>
</feature>
<dbReference type="GO" id="GO:0005634">
    <property type="term" value="C:nucleus"/>
    <property type="evidence" value="ECO:0007669"/>
    <property type="project" value="UniProtKB-SubCell"/>
</dbReference>
<evidence type="ECO:0000313" key="5">
    <source>
        <dbReference type="Proteomes" id="UP000813462"/>
    </source>
</evidence>
<evidence type="ECO:0000256" key="3">
    <source>
        <dbReference type="SAM" id="MobiDB-lite"/>
    </source>
</evidence>
<dbReference type="InterPro" id="IPR051992">
    <property type="entry name" value="OxStress_Response_Reg"/>
</dbReference>
<dbReference type="PANTHER" id="PTHR33172:SF96">
    <property type="entry name" value="PROTEIN OXIDATIVE STRESS 3 LIKE 3"/>
    <property type="match status" value="1"/>
</dbReference>
<dbReference type="GO" id="GO:0006950">
    <property type="term" value="P:response to stress"/>
    <property type="evidence" value="ECO:0007669"/>
    <property type="project" value="UniProtKB-ARBA"/>
</dbReference>
<evidence type="ECO:0000256" key="1">
    <source>
        <dbReference type="ARBA" id="ARBA00004123"/>
    </source>
</evidence>
<keyword evidence="2" id="KW-0539">Nucleus</keyword>